<gene>
    <name evidence="3" type="ORF">SAMN05444955_10123</name>
</gene>
<accession>A0A1H8A924</accession>
<dbReference type="InterPro" id="IPR051332">
    <property type="entry name" value="Fosfomycin_Res_Enzymes"/>
</dbReference>
<dbReference type="PANTHER" id="PTHR36113:SF6">
    <property type="entry name" value="FOSFOMYCIN RESISTANCE PROTEIN FOSX"/>
    <property type="match status" value="1"/>
</dbReference>
<dbReference type="OrthoDB" id="5296884at2"/>
<name>A0A1H8A924_9BACL</name>
<dbReference type="InterPro" id="IPR037523">
    <property type="entry name" value="VOC_core"/>
</dbReference>
<evidence type="ECO:0000259" key="2">
    <source>
        <dbReference type="PROSITE" id="PS51819"/>
    </source>
</evidence>
<dbReference type="EMBL" id="FOCQ01000001">
    <property type="protein sequence ID" value="SEM67392.1"/>
    <property type="molecule type" value="Genomic_DNA"/>
</dbReference>
<dbReference type="PROSITE" id="PS51819">
    <property type="entry name" value="VOC"/>
    <property type="match status" value="1"/>
</dbReference>
<sequence length="128" mass="15250">MGIHHLEFWVSDLTRSRPFYDGLFRRTGWKQLGERSYFCNETEIYFMEKSGLVKQNHPGPRHICLSVSSREKVDAVHRWLNEQKAEIIRGPVEMPGYSPGYYTVDFRDPDGYIWEVAYTPNMKWEEQE</sequence>
<evidence type="ECO:0000256" key="1">
    <source>
        <dbReference type="ARBA" id="ARBA00022723"/>
    </source>
</evidence>
<proteinExistence type="predicted"/>
<dbReference type="SUPFAM" id="SSF54593">
    <property type="entry name" value="Glyoxalase/Bleomycin resistance protein/Dihydroxybiphenyl dioxygenase"/>
    <property type="match status" value="1"/>
</dbReference>
<dbReference type="RefSeq" id="WP_089964343.1">
    <property type="nucleotide sequence ID" value="NZ_FOCQ01000001.1"/>
</dbReference>
<dbReference type="STRING" id="1173111.SAMN05444955_10123"/>
<dbReference type="Proteomes" id="UP000199695">
    <property type="component" value="Unassembled WGS sequence"/>
</dbReference>
<dbReference type="InterPro" id="IPR004360">
    <property type="entry name" value="Glyas_Fos-R_dOase_dom"/>
</dbReference>
<evidence type="ECO:0000313" key="4">
    <source>
        <dbReference type="Proteomes" id="UP000199695"/>
    </source>
</evidence>
<organism evidence="3 4">
    <name type="scientific">Lihuaxuella thermophila</name>
    <dbReference type="NCBI Taxonomy" id="1173111"/>
    <lineage>
        <taxon>Bacteria</taxon>
        <taxon>Bacillati</taxon>
        <taxon>Bacillota</taxon>
        <taxon>Bacilli</taxon>
        <taxon>Bacillales</taxon>
        <taxon>Thermoactinomycetaceae</taxon>
        <taxon>Lihuaxuella</taxon>
    </lineage>
</organism>
<feature type="domain" description="VOC" evidence="2">
    <location>
        <begin position="2"/>
        <end position="119"/>
    </location>
</feature>
<keyword evidence="1" id="KW-0479">Metal-binding</keyword>
<evidence type="ECO:0000313" key="3">
    <source>
        <dbReference type="EMBL" id="SEM67392.1"/>
    </source>
</evidence>
<dbReference type="Gene3D" id="3.10.180.10">
    <property type="entry name" value="2,3-Dihydroxybiphenyl 1,2-Dioxygenase, domain 1"/>
    <property type="match status" value="1"/>
</dbReference>
<dbReference type="CDD" id="cd06587">
    <property type="entry name" value="VOC"/>
    <property type="match status" value="1"/>
</dbReference>
<dbReference type="InterPro" id="IPR029068">
    <property type="entry name" value="Glyas_Bleomycin-R_OHBP_Dase"/>
</dbReference>
<dbReference type="PANTHER" id="PTHR36113">
    <property type="entry name" value="LYASE, PUTATIVE-RELATED-RELATED"/>
    <property type="match status" value="1"/>
</dbReference>
<dbReference type="AlphaFoldDB" id="A0A1H8A924"/>
<dbReference type="GO" id="GO:0046872">
    <property type="term" value="F:metal ion binding"/>
    <property type="evidence" value="ECO:0007669"/>
    <property type="project" value="UniProtKB-KW"/>
</dbReference>
<reference evidence="3 4" key="1">
    <citation type="submission" date="2016-10" db="EMBL/GenBank/DDBJ databases">
        <authorList>
            <person name="de Groot N.N."/>
        </authorList>
    </citation>
    <scope>NUCLEOTIDE SEQUENCE [LARGE SCALE GENOMIC DNA]</scope>
    <source>
        <strain evidence="3 4">DSM 46701</strain>
    </source>
</reference>
<keyword evidence="4" id="KW-1185">Reference proteome</keyword>
<protein>
    <recommendedName>
        <fullName evidence="2">VOC domain-containing protein</fullName>
    </recommendedName>
</protein>
<dbReference type="Pfam" id="PF00903">
    <property type="entry name" value="Glyoxalase"/>
    <property type="match status" value="1"/>
</dbReference>